<feature type="domain" description="Carboxylesterase type B" evidence="3">
    <location>
        <begin position="16"/>
        <end position="135"/>
    </location>
</feature>
<dbReference type="Pfam" id="PF00135">
    <property type="entry name" value="COesterase"/>
    <property type="match status" value="1"/>
</dbReference>
<comment type="caution">
    <text evidence="4">The sequence shown here is derived from an EMBL/GenBank/DDBJ whole genome shotgun (WGS) entry which is preliminary data.</text>
</comment>
<dbReference type="InterPro" id="IPR029058">
    <property type="entry name" value="AB_hydrolase_fold"/>
</dbReference>
<keyword evidence="5" id="KW-1185">Reference proteome</keyword>
<dbReference type="Gene3D" id="3.40.50.1820">
    <property type="entry name" value="alpha/beta hydrolase"/>
    <property type="match status" value="1"/>
</dbReference>
<organism evidence="4 5">
    <name type="scientific">Haemaphysalis longicornis</name>
    <name type="common">Bush tick</name>
    <dbReference type="NCBI Taxonomy" id="44386"/>
    <lineage>
        <taxon>Eukaryota</taxon>
        <taxon>Metazoa</taxon>
        <taxon>Ecdysozoa</taxon>
        <taxon>Arthropoda</taxon>
        <taxon>Chelicerata</taxon>
        <taxon>Arachnida</taxon>
        <taxon>Acari</taxon>
        <taxon>Parasitiformes</taxon>
        <taxon>Ixodida</taxon>
        <taxon>Ixodoidea</taxon>
        <taxon>Ixodidae</taxon>
        <taxon>Haemaphysalinae</taxon>
        <taxon>Haemaphysalis</taxon>
    </lineage>
</organism>
<dbReference type="OrthoDB" id="19653at2759"/>
<dbReference type="PANTHER" id="PTHR45237">
    <property type="entry name" value="POSSIBLE PARA-NITROBENZYL ESTERASE"/>
    <property type="match status" value="1"/>
</dbReference>
<evidence type="ECO:0000256" key="1">
    <source>
        <dbReference type="ARBA" id="ARBA00023180"/>
    </source>
</evidence>
<name>A0A9J6GXG0_HAELO</name>
<feature type="region of interest" description="Disordered" evidence="2">
    <location>
        <begin position="51"/>
        <end position="71"/>
    </location>
</feature>
<dbReference type="SUPFAM" id="SSF53474">
    <property type="entry name" value="alpha/beta-Hydrolases"/>
    <property type="match status" value="1"/>
</dbReference>
<evidence type="ECO:0000259" key="3">
    <source>
        <dbReference type="Pfam" id="PF00135"/>
    </source>
</evidence>
<gene>
    <name evidence="4" type="ORF">HPB48_000742</name>
</gene>
<reference evidence="4 5" key="1">
    <citation type="journal article" date="2020" name="Cell">
        <title>Large-Scale Comparative Analyses of Tick Genomes Elucidate Their Genetic Diversity and Vector Capacities.</title>
        <authorList>
            <consortium name="Tick Genome and Microbiome Consortium (TIGMIC)"/>
            <person name="Jia N."/>
            <person name="Wang J."/>
            <person name="Shi W."/>
            <person name="Du L."/>
            <person name="Sun Y."/>
            <person name="Zhan W."/>
            <person name="Jiang J.F."/>
            <person name="Wang Q."/>
            <person name="Zhang B."/>
            <person name="Ji P."/>
            <person name="Bell-Sakyi L."/>
            <person name="Cui X.M."/>
            <person name="Yuan T.T."/>
            <person name="Jiang B.G."/>
            <person name="Yang W.F."/>
            <person name="Lam T.T."/>
            <person name="Chang Q.C."/>
            <person name="Ding S.J."/>
            <person name="Wang X.J."/>
            <person name="Zhu J.G."/>
            <person name="Ruan X.D."/>
            <person name="Zhao L."/>
            <person name="Wei J.T."/>
            <person name="Ye R.Z."/>
            <person name="Que T.C."/>
            <person name="Du C.H."/>
            <person name="Zhou Y.H."/>
            <person name="Cheng J.X."/>
            <person name="Dai P.F."/>
            <person name="Guo W.B."/>
            <person name="Han X.H."/>
            <person name="Huang E.J."/>
            <person name="Li L.F."/>
            <person name="Wei W."/>
            <person name="Gao Y.C."/>
            <person name="Liu J.Z."/>
            <person name="Shao H.Z."/>
            <person name="Wang X."/>
            <person name="Wang C.C."/>
            <person name="Yang T.C."/>
            <person name="Huo Q.B."/>
            <person name="Li W."/>
            <person name="Chen H.Y."/>
            <person name="Chen S.E."/>
            <person name="Zhou L.G."/>
            <person name="Ni X.B."/>
            <person name="Tian J.H."/>
            <person name="Sheng Y."/>
            <person name="Liu T."/>
            <person name="Pan Y.S."/>
            <person name="Xia L.Y."/>
            <person name="Li J."/>
            <person name="Zhao F."/>
            <person name="Cao W.C."/>
        </authorList>
    </citation>
    <scope>NUCLEOTIDE SEQUENCE [LARGE SCALE GENOMIC DNA]</scope>
    <source>
        <strain evidence="4">HaeL-2018</strain>
    </source>
</reference>
<sequence length="140" mass="15436">MTVAHVENKALWSLFQVSTTSGKFVGKKVTVDGLDVHCWLGIPYAESTAGTNRFRKPRPRTVKRRTVAHDPRAPCPQWVNGTVVGNEDCLHMNVWAPVEKSASGLKRTLVLASASYWFQRGSNNDPDWAELAAKGNATQS</sequence>
<dbReference type="EMBL" id="JABSTR010000010">
    <property type="protein sequence ID" value="KAH9380133.1"/>
    <property type="molecule type" value="Genomic_DNA"/>
</dbReference>
<evidence type="ECO:0000313" key="5">
    <source>
        <dbReference type="Proteomes" id="UP000821853"/>
    </source>
</evidence>
<proteinExistence type="predicted"/>
<dbReference type="InterPro" id="IPR002018">
    <property type="entry name" value="CarbesteraseB"/>
</dbReference>
<dbReference type="Proteomes" id="UP000821853">
    <property type="component" value="Chromosome 8"/>
</dbReference>
<dbReference type="VEuPathDB" id="VectorBase:HLOH_064346"/>
<dbReference type="PANTHER" id="PTHR45237:SF2">
    <property type="entry name" value="POSSIBLE PARA-NITROBENZYL ESTERASE"/>
    <property type="match status" value="1"/>
</dbReference>
<accession>A0A9J6GXG0</accession>
<feature type="compositionally biased region" description="Basic residues" evidence="2">
    <location>
        <begin position="53"/>
        <end position="66"/>
    </location>
</feature>
<evidence type="ECO:0000256" key="2">
    <source>
        <dbReference type="SAM" id="MobiDB-lite"/>
    </source>
</evidence>
<protein>
    <recommendedName>
        <fullName evidence="3">Carboxylesterase type B domain-containing protein</fullName>
    </recommendedName>
</protein>
<dbReference type="AlphaFoldDB" id="A0A9J6GXG0"/>
<keyword evidence="1" id="KW-0325">Glycoprotein</keyword>
<evidence type="ECO:0000313" key="4">
    <source>
        <dbReference type="EMBL" id="KAH9380133.1"/>
    </source>
</evidence>